<dbReference type="CDD" id="cd00201">
    <property type="entry name" value="WW"/>
    <property type="match status" value="1"/>
</dbReference>
<proteinExistence type="predicted"/>
<feature type="compositionally biased region" description="Acidic residues" evidence="2">
    <location>
        <begin position="1318"/>
        <end position="1327"/>
    </location>
</feature>
<dbReference type="PROSITE" id="PS01159">
    <property type="entry name" value="WW_DOMAIN_1"/>
    <property type="match status" value="1"/>
</dbReference>
<evidence type="ECO:0000256" key="3">
    <source>
        <dbReference type="SAM" id="Phobius"/>
    </source>
</evidence>
<dbReference type="SMART" id="SM01411">
    <property type="entry name" value="Ephrin_rec_like"/>
    <property type="match status" value="13"/>
</dbReference>
<keyword evidence="7" id="KW-1185">Reference proteome</keyword>
<feature type="transmembrane region" description="Helical" evidence="3">
    <location>
        <begin position="1112"/>
        <end position="1129"/>
    </location>
</feature>
<dbReference type="InterPro" id="IPR036020">
    <property type="entry name" value="WW_dom_sf"/>
</dbReference>
<evidence type="ECO:0000256" key="1">
    <source>
        <dbReference type="PROSITE-ProRule" id="PRU00206"/>
    </source>
</evidence>
<reference evidence="7" key="1">
    <citation type="journal article" date="2023" name="Commun. Biol.">
        <title>Genome analysis of Parmales, the sister group of diatoms, reveals the evolutionary specialization of diatoms from phago-mixotrophs to photoautotrophs.</title>
        <authorList>
            <person name="Ban H."/>
            <person name="Sato S."/>
            <person name="Yoshikawa S."/>
            <person name="Yamada K."/>
            <person name="Nakamura Y."/>
            <person name="Ichinomiya M."/>
            <person name="Sato N."/>
            <person name="Blanc-Mathieu R."/>
            <person name="Endo H."/>
            <person name="Kuwata A."/>
            <person name="Ogata H."/>
        </authorList>
    </citation>
    <scope>NUCLEOTIDE SEQUENCE [LARGE SCALE GENOMIC DNA]</scope>
</reference>
<comment type="caution">
    <text evidence="6">The sequence shown here is derived from an EMBL/GenBank/DDBJ whole genome shotgun (WGS) entry which is preliminary data.</text>
</comment>
<comment type="caution">
    <text evidence="1">Lacks conserved residue(s) required for the propagation of feature annotation.</text>
</comment>
<dbReference type="Gene3D" id="2.20.70.10">
    <property type="match status" value="1"/>
</dbReference>
<dbReference type="PANTHER" id="PTHR46967:SF2">
    <property type="entry name" value="SUSHI, VON WILLEBRAND FACTOR TYPE A, EGF AND PENTRAXIN DOMAIN-CONTAINING PROTEIN 1-LIKE"/>
    <property type="match status" value="1"/>
</dbReference>
<dbReference type="PROSITE" id="PS50020">
    <property type="entry name" value="WW_DOMAIN_2"/>
    <property type="match status" value="1"/>
</dbReference>
<dbReference type="OrthoDB" id="6038967at2759"/>
<dbReference type="InterPro" id="IPR001368">
    <property type="entry name" value="TNFR/NGFR_Cys_rich_reg"/>
</dbReference>
<feature type="transmembrane region" description="Helical" evidence="3">
    <location>
        <begin position="1141"/>
        <end position="1163"/>
    </location>
</feature>
<organism evidence="6 7">
    <name type="scientific">Triparma columacea</name>
    <dbReference type="NCBI Taxonomy" id="722753"/>
    <lineage>
        <taxon>Eukaryota</taxon>
        <taxon>Sar</taxon>
        <taxon>Stramenopiles</taxon>
        <taxon>Ochrophyta</taxon>
        <taxon>Bolidophyceae</taxon>
        <taxon>Parmales</taxon>
        <taxon>Triparmaceae</taxon>
        <taxon>Triparma</taxon>
    </lineage>
</organism>
<feature type="repeat" description="TNFR-Cys" evidence="1">
    <location>
        <begin position="560"/>
        <end position="614"/>
    </location>
</feature>
<feature type="compositionally biased region" description="Basic and acidic residues" evidence="2">
    <location>
        <begin position="1307"/>
        <end position="1317"/>
    </location>
</feature>
<dbReference type="PROSITE" id="PS50050">
    <property type="entry name" value="TNFR_NGFR_2"/>
    <property type="match status" value="1"/>
</dbReference>
<keyword evidence="1" id="KW-1015">Disulfide bond</keyword>
<feature type="disulfide bond" evidence="1">
    <location>
        <begin position="593"/>
        <end position="606"/>
    </location>
</feature>
<evidence type="ECO:0000259" key="5">
    <source>
        <dbReference type="PROSITE" id="PS50050"/>
    </source>
</evidence>
<evidence type="ECO:0008006" key="8">
    <source>
        <dbReference type="Google" id="ProtNLM"/>
    </source>
</evidence>
<evidence type="ECO:0000259" key="4">
    <source>
        <dbReference type="PROSITE" id="PS50020"/>
    </source>
</evidence>
<feature type="domain" description="WW" evidence="4">
    <location>
        <begin position="1347"/>
        <end position="1380"/>
    </location>
</feature>
<dbReference type="Gene3D" id="2.10.220.10">
    <property type="entry name" value="Hormone Receptor, Insulin-like Growth Factor Receptor 1, Chain A, domain 2"/>
    <property type="match status" value="2"/>
</dbReference>
<dbReference type="PANTHER" id="PTHR46967">
    <property type="entry name" value="INSULIN-LIKE GROWTH FACTOR BINDING PROTEIN,N-TERMINAL"/>
    <property type="match status" value="1"/>
</dbReference>
<dbReference type="SMART" id="SM00261">
    <property type="entry name" value="FU"/>
    <property type="match status" value="6"/>
</dbReference>
<dbReference type="InterPro" id="IPR001202">
    <property type="entry name" value="WW_dom"/>
</dbReference>
<feature type="transmembrane region" description="Helical" evidence="3">
    <location>
        <begin position="927"/>
        <end position="950"/>
    </location>
</feature>
<keyword evidence="3" id="KW-1133">Transmembrane helix</keyword>
<keyword evidence="3" id="KW-0812">Transmembrane</keyword>
<gene>
    <name evidence="6" type="ORF">TrCOL_g8025</name>
</gene>
<evidence type="ECO:0000313" key="6">
    <source>
        <dbReference type="EMBL" id="GMI32418.1"/>
    </source>
</evidence>
<accession>A0A9W7L654</accession>
<feature type="region of interest" description="Disordered" evidence="2">
    <location>
        <begin position="1307"/>
        <end position="1380"/>
    </location>
</feature>
<dbReference type="InterPro" id="IPR006212">
    <property type="entry name" value="Furin_repeat"/>
</dbReference>
<feature type="disulfide bond" evidence="1">
    <location>
        <begin position="596"/>
        <end position="614"/>
    </location>
</feature>
<dbReference type="SMART" id="SM00208">
    <property type="entry name" value="TNFR"/>
    <property type="match status" value="4"/>
</dbReference>
<dbReference type="Proteomes" id="UP001165065">
    <property type="component" value="Unassembled WGS sequence"/>
</dbReference>
<dbReference type="Pfam" id="PF00397">
    <property type="entry name" value="WW"/>
    <property type="match status" value="1"/>
</dbReference>
<sequence length="1380" mass="144040">MTVRLASSVTEKGSKFSLGSKTFCATCDSNKYSTLTTDDKGVTVGASSCVYCDSGSIPNSELTGCDSCLAGTYSSIGDTTCSPCGAGRYSQDGAGVCTYCSPGTYSSEGSPSCQDCDPGYFAPNGASTCTDCVAGKKEVNNFCENCPAGTFSEAGSSECNSSCPEGTYGETGKTTCNPCPAGKFAPLGASFCESCTAGTFSAPSSGACTDCSAGKVSLGGTASCDSCNEGYYAPQKSSSCRVCTAGRYSEAGAGSCSTCTAGKFSSTAAGSCTTCSAGKFSALVSDDQGAASCSDCPAGKVSEDNSAECSGSCEPGTYGAVGSPVCLPCLAGSYSGSGADSCENCEEGKFSEERAASCTNCTAGKYSGKAASTCDDCVAADGYVSLEGEGQCTFCGVGKRADATTNACKDCLKGKVSEGGSSTCMSCLGGKYSDLIGASSCKSAPAGFKPTTDHTDVMACPSGKYSIGGASSCVACPAGKFSTYDSVNGAVGCTACNLGSISIEGSSSCTPCSPPSCSYDGLTCKQCNGNGQYSDEDGAAFCKTAKAGHKPRGDRKGEEQCPAGTYSTGGANECSECGEGESSAAGAAGCSTCATCATGRYMISACTPTTETLCGDCLAGTASMGGKFTSCTACTEDGEYSDKNLASVCSTASAGHKPSADHTSIETCPENTFSIGASNNCTSCPDGGHSLPGSSACEKCSTGTYYNKSANTCESCPLGKFTATGENDINNCKDCDAGFISNDPDGAGFCSPCEAGYYSNLAQTKCLPCPPGSISGIAATTCDLCEIGKFATGSNNTVCTYCDDDKVLKGSTTKSTGSTSIFDCQCEAGDFKSDESSICENVFAGVSSTSDGMTVPTLSIEPGFWRSSETSKKVLPCLDKRHCKGGSNVTDLCTEGYTGPLCAVCQPNYASTGSGQTLTCTKCGGSAFATIAAISTTFFVIITASICYCLRRSGETPIEKKGLTAHDDLNRLRTFSTDAKKKAKAMATFVDEAGPILKILQYLDPGQRNFTFELRNEEEGMKKAIEKRKELEELHPHVKRLSFLYSSYEPQCYWFEVVETVRKLVLTAGLIFFQPGTAAQIVLSILVCLLSMRVYSGWKPFVSEEHDKLAEVAQWQLFFVMFAALLIRVNMDGESLQDKVYFDIMLVIIQFGAPALLVAQRLIPKKKGRIGRFFSAAADLTGFGAFGVFEAAEGLKNEFGDDVVEMVNNPLDKNRQLRAASSGRFGLGEEVVAKKLKKKKKKKKDDGERGEVDTAKDKKLFQRLESGGYNKKAVIGVGKKGLLEVKKAAAVPTPQTKEDEVEKKMIYAYKDAEGREDYDMEEEEDEVPPAPPQPPTLEEHKDEESIPPPPPTWEEHKDEESGQFYYHNAKTNETRWEKPN</sequence>
<dbReference type="SUPFAM" id="SSF51045">
    <property type="entry name" value="WW domain"/>
    <property type="match status" value="1"/>
</dbReference>
<dbReference type="InterPro" id="IPR009030">
    <property type="entry name" value="Growth_fac_rcpt_cys_sf"/>
</dbReference>
<dbReference type="SMART" id="SM00456">
    <property type="entry name" value="WW"/>
    <property type="match status" value="1"/>
</dbReference>
<feature type="domain" description="TNFR-Cys" evidence="5">
    <location>
        <begin position="560"/>
        <end position="614"/>
    </location>
</feature>
<evidence type="ECO:0000256" key="2">
    <source>
        <dbReference type="SAM" id="MobiDB-lite"/>
    </source>
</evidence>
<dbReference type="EMBL" id="BRYA01000018">
    <property type="protein sequence ID" value="GMI32418.1"/>
    <property type="molecule type" value="Genomic_DNA"/>
</dbReference>
<protein>
    <recommendedName>
        <fullName evidence="8">WW domain-containing protein</fullName>
    </recommendedName>
</protein>
<feature type="compositionally biased region" description="Basic and acidic residues" evidence="2">
    <location>
        <begin position="1370"/>
        <end position="1380"/>
    </location>
</feature>
<dbReference type="Gene3D" id="2.10.50.10">
    <property type="entry name" value="Tumor Necrosis Factor Receptor, subunit A, domain 2"/>
    <property type="match status" value="5"/>
</dbReference>
<feature type="transmembrane region" description="Helical" evidence="3">
    <location>
        <begin position="1064"/>
        <end position="1092"/>
    </location>
</feature>
<dbReference type="SUPFAM" id="SSF57184">
    <property type="entry name" value="Growth factor receptor domain"/>
    <property type="match status" value="5"/>
</dbReference>
<evidence type="ECO:0000313" key="7">
    <source>
        <dbReference type="Proteomes" id="UP001165065"/>
    </source>
</evidence>
<name>A0A9W7L654_9STRA</name>
<keyword evidence="3" id="KW-0472">Membrane</keyword>